<proteinExistence type="predicted"/>
<keyword evidence="3" id="KW-0808">Transferase</keyword>
<dbReference type="InterPro" id="IPR017441">
    <property type="entry name" value="Protein_kinase_ATP_BS"/>
</dbReference>
<dbReference type="InterPro" id="IPR001919">
    <property type="entry name" value="CBD2"/>
</dbReference>
<evidence type="ECO:0000256" key="9">
    <source>
        <dbReference type="PROSITE-ProRule" id="PRU10141"/>
    </source>
</evidence>
<feature type="domain" description="Protein kinase" evidence="11">
    <location>
        <begin position="16"/>
        <end position="283"/>
    </location>
</feature>
<feature type="domain" description="CBM2" evidence="12">
    <location>
        <begin position="369"/>
        <end position="479"/>
    </location>
</feature>
<evidence type="ECO:0000256" key="1">
    <source>
        <dbReference type="ARBA" id="ARBA00012513"/>
    </source>
</evidence>
<evidence type="ECO:0000256" key="3">
    <source>
        <dbReference type="ARBA" id="ARBA00022679"/>
    </source>
</evidence>
<evidence type="ECO:0000256" key="10">
    <source>
        <dbReference type="SAM" id="MobiDB-lite"/>
    </source>
</evidence>
<keyword evidence="14" id="KW-1185">Reference proteome</keyword>
<dbReference type="Gene3D" id="3.30.200.20">
    <property type="entry name" value="Phosphorylase Kinase, domain 1"/>
    <property type="match status" value="1"/>
</dbReference>
<gene>
    <name evidence="13" type="ORF">GA0070618_2748</name>
</gene>
<dbReference type="GO" id="GO:0004674">
    <property type="term" value="F:protein serine/threonine kinase activity"/>
    <property type="evidence" value="ECO:0007669"/>
    <property type="project" value="UniProtKB-KW"/>
</dbReference>
<feature type="binding site" evidence="9">
    <location>
        <position position="45"/>
    </location>
    <ligand>
        <name>ATP</name>
        <dbReference type="ChEBI" id="CHEBI:30616"/>
    </ligand>
</feature>
<dbReference type="Gene3D" id="1.10.510.10">
    <property type="entry name" value="Transferase(Phosphotransferase) domain 1"/>
    <property type="match status" value="1"/>
</dbReference>
<evidence type="ECO:0000256" key="2">
    <source>
        <dbReference type="ARBA" id="ARBA00022527"/>
    </source>
</evidence>
<dbReference type="PROSITE" id="PS50011">
    <property type="entry name" value="PROTEIN_KINASE_DOM"/>
    <property type="match status" value="1"/>
</dbReference>
<comment type="catalytic activity">
    <reaction evidence="8">
        <text>L-seryl-[protein] + ATP = O-phospho-L-seryl-[protein] + ADP + H(+)</text>
        <dbReference type="Rhea" id="RHEA:17989"/>
        <dbReference type="Rhea" id="RHEA-COMP:9863"/>
        <dbReference type="Rhea" id="RHEA-COMP:11604"/>
        <dbReference type="ChEBI" id="CHEBI:15378"/>
        <dbReference type="ChEBI" id="CHEBI:29999"/>
        <dbReference type="ChEBI" id="CHEBI:30616"/>
        <dbReference type="ChEBI" id="CHEBI:83421"/>
        <dbReference type="ChEBI" id="CHEBI:456216"/>
        <dbReference type="EC" id="2.7.11.1"/>
    </reaction>
</comment>
<evidence type="ECO:0000256" key="7">
    <source>
        <dbReference type="ARBA" id="ARBA00047899"/>
    </source>
</evidence>
<keyword evidence="2 13" id="KW-0723">Serine/threonine-protein kinase</keyword>
<feature type="region of interest" description="Disordered" evidence="10">
    <location>
        <begin position="483"/>
        <end position="593"/>
    </location>
</feature>
<accession>A0A1C4X4R7</accession>
<dbReference type="CDD" id="cd14014">
    <property type="entry name" value="STKc_PknB_like"/>
    <property type="match status" value="1"/>
</dbReference>
<dbReference type="FunFam" id="3.30.200.20:FF:000035">
    <property type="entry name" value="Serine/threonine protein kinase Stk1"/>
    <property type="match status" value="1"/>
</dbReference>
<dbReference type="EC" id="2.7.11.1" evidence="1"/>
<dbReference type="InterPro" id="IPR012291">
    <property type="entry name" value="CBM2_carb-bd_dom_sf"/>
</dbReference>
<dbReference type="OrthoDB" id="4408092at2"/>
<feature type="compositionally biased region" description="Low complexity" evidence="10">
    <location>
        <begin position="503"/>
        <end position="514"/>
    </location>
</feature>
<evidence type="ECO:0000256" key="6">
    <source>
        <dbReference type="ARBA" id="ARBA00022840"/>
    </source>
</evidence>
<evidence type="ECO:0000313" key="14">
    <source>
        <dbReference type="Proteomes" id="UP000198253"/>
    </source>
</evidence>
<dbReference type="PROSITE" id="PS00109">
    <property type="entry name" value="PROTEIN_KINASE_TYR"/>
    <property type="match status" value="1"/>
</dbReference>
<dbReference type="PROSITE" id="PS00107">
    <property type="entry name" value="PROTEIN_KINASE_ATP"/>
    <property type="match status" value="1"/>
</dbReference>
<dbReference type="InterPro" id="IPR008266">
    <property type="entry name" value="Tyr_kinase_AS"/>
</dbReference>
<dbReference type="GO" id="GO:0005524">
    <property type="term" value="F:ATP binding"/>
    <property type="evidence" value="ECO:0007669"/>
    <property type="project" value="UniProtKB-UniRule"/>
</dbReference>
<comment type="catalytic activity">
    <reaction evidence="7">
        <text>L-threonyl-[protein] + ATP = O-phospho-L-threonyl-[protein] + ADP + H(+)</text>
        <dbReference type="Rhea" id="RHEA:46608"/>
        <dbReference type="Rhea" id="RHEA-COMP:11060"/>
        <dbReference type="Rhea" id="RHEA-COMP:11605"/>
        <dbReference type="ChEBI" id="CHEBI:15378"/>
        <dbReference type="ChEBI" id="CHEBI:30013"/>
        <dbReference type="ChEBI" id="CHEBI:30616"/>
        <dbReference type="ChEBI" id="CHEBI:61977"/>
        <dbReference type="ChEBI" id="CHEBI:456216"/>
        <dbReference type="EC" id="2.7.11.1"/>
    </reaction>
</comment>
<dbReference type="InterPro" id="IPR011009">
    <property type="entry name" value="Kinase-like_dom_sf"/>
</dbReference>
<keyword evidence="5 13" id="KW-0418">Kinase</keyword>
<evidence type="ECO:0000259" key="12">
    <source>
        <dbReference type="PROSITE" id="PS51173"/>
    </source>
</evidence>
<dbReference type="InterPro" id="IPR000719">
    <property type="entry name" value="Prot_kinase_dom"/>
</dbReference>
<evidence type="ECO:0000256" key="5">
    <source>
        <dbReference type="ARBA" id="ARBA00022777"/>
    </source>
</evidence>
<dbReference type="SUPFAM" id="SSF49384">
    <property type="entry name" value="Carbohydrate-binding domain"/>
    <property type="match status" value="1"/>
</dbReference>
<evidence type="ECO:0000256" key="8">
    <source>
        <dbReference type="ARBA" id="ARBA00048679"/>
    </source>
</evidence>
<evidence type="ECO:0000313" key="13">
    <source>
        <dbReference type="EMBL" id="SCF03394.1"/>
    </source>
</evidence>
<reference evidence="14" key="1">
    <citation type="submission" date="2016-06" db="EMBL/GenBank/DDBJ databases">
        <authorList>
            <person name="Varghese N."/>
            <person name="Submissions Spin"/>
        </authorList>
    </citation>
    <scope>NUCLEOTIDE SEQUENCE [LARGE SCALE GENOMIC DNA]</scope>
    <source>
        <strain evidence="14">DSM 43816</strain>
    </source>
</reference>
<keyword evidence="4 9" id="KW-0547">Nucleotide-binding</keyword>
<dbReference type="GO" id="GO:0004553">
    <property type="term" value="F:hydrolase activity, hydrolyzing O-glycosyl compounds"/>
    <property type="evidence" value="ECO:0007669"/>
    <property type="project" value="InterPro"/>
</dbReference>
<feature type="compositionally biased region" description="Pro residues" evidence="10">
    <location>
        <begin position="547"/>
        <end position="566"/>
    </location>
</feature>
<dbReference type="GO" id="GO:0030247">
    <property type="term" value="F:polysaccharide binding"/>
    <property type="evidence" value="ECO:0007669"/>
    <property type="project" value="UniProtKB-UniRule"/>
</dbReference>
<organism evidence="13 14">
    <name type="scientific">Micromonospora echinospora</name>
    <name type="common">Micromonospora purpurea</name>
    <dbReference type="NCBI Taxonomy" id="1877"/>
    <lineage>
        <taxon>Bacteria</taxon>
        <taxon>Bacillati</taxon>
        <taxon>Actinomycetota</taxon>
        <taxon>Actinomycetes</taxon>
        <taxon>Micromonosporales</taxon>
        <taxon>Micromonosporaceae</taxon>
        <taxon>Micromonospora</taxon>
    </lineage>
</organism>
<dbReference type="GO" id="GO:0005975">
    <property type="term" value="P:carbohydrate metabolic process"/>
    <property type="evidence" value="ECO:0007669"/>
    <property type="project" value="InterPro"/>
</dbReference>
<feature type="compositionally biased region" description="Basic and acidic residues" evidence="10">
    <location>
        <begin position="524"/>
        <end position="545"/>
    </location>
</feature>
<keyword evidence="6 9" id="KW-0067">ATP-binding</keyword>
<dbReference type="Pfam" id="PF00069">
    <property type="entry name" value="Pkinase"/>
    <property type="match status" value="1"/>
</dbReference>
<dbReference type="Proteomes" id="UP000198253">
    <property type="component" value="Chromosome I"/>
</dbReference>
<dbReference type="InterPro" id="IPR008965">
    <property type="entry name" value="CBM2/CBM3_carb-bd_dom_sf"/>
</dbReference>
<name>A0A1C4X4R7_MICEC</name>
<dbReference type="EMBL" id="LT607413">
    <property type="protein sequence ID" value="SCF03394.1"/>
    <property type="molecule type" value="Genomic_DNA"/>
</dbReference>
<dbReference type="SMART" id="SM00637">
    <property type="entry name" value="CBD_II"/>
    <property type="match status" value="1"/>
</dbReference>
<evidence type="ECO:0000256" key="4">
    <source>
        <dbReference type="ARBA" id="ARBA00022741"/>
    </source>
</evidence>
<feature type="compositionally biased region" description="Acidic residues" evidence="10">
    <location>
        <begin position="576"/>
        <end position="593"/>
    </location>
</feature>
<sequence length="593" mass="61555">MGDGVGKGAQLLGDRYRLIEQVGAGGMSVVWRGYDEVLGRQVAVKVLASRLASDRAFRHRIRAEAQAAARLLHPHITNVYDYGESEQVGLTVPYVVMELVDGPPLTARLGRDRQLPWREAVTIAAETSAALSAAHARGVVHRDVTPGNVMLTPTGVKVVDFGISALVGESEKGPDGALLGTPAYVAPERLDGGSVSPATDVYAVGLLLYRMLTGRLPWQASTTTQMLRAHVQADPAPMPAVPGLPGDVVELVDRCLAKRPEDRPTSVELARTLAEAAGVAAALPVSPAGPSDAALLAAANTTILPWSAATDALPLSVSRSRRAKGRRRRQAQAGAVAAGLLAVTGVVWGMSAQQPASGDQVSPDEARMGLDRPAPCTVDYALRRDDGRTFTADVTLTNTGKTELRDWTMRFTLPGDQTVSGPNPAMVRQQGRTVEVLPAAGQAALAPGAAEKIALTGRYAGSNPLPVRFELGTETCEVRVAGVAGSSPTPIPTVASGGGATRTGGSTTTSGTNTRTRDSDDDGNDKGKSKGKDKDKDGEGKKDESPEPTPPVTEPAPDPEPTPDVTPSPDDTGGNDGDDGDDGGDDGEDPAEG</sequence>
<dbReference type="InParanoid" id="A0A1C4X4R7"/>
<dbReference type="Pfam" id="PF00553">
    <property type="entry name" value="CBM_2"/>
    <property type="match status" value="1"/>
</dbReference>
<dbReference type="Gene3D" id="2.60.40.290">
    <property type="match status" value="1"/>
</dbReference>
<dbReference type="RefSeq" id="WP_143740579.1">
    <property type="nucleotide sequence ID" value="NZ_LT607413.1"/>
</dbReference>
<dbReference type="PROSITE" id="PS51173">
    <property type="entry name" value="CBM2"/>
    <property type="match status" value="1"/>
</dbReference>
<evidence type="ECO:0000259" key="11">
    <source>
        <dbReference type="PROSITE" id="PS50011"/>
    </source>
</evidence>
<protein>
    <recommendedName>
        <fullName evidence="1">non-specific serine/threonine protein kinase</fullName>
        <ecNumber evidence="1">2.7.11.1</ecNumber>
    </recommendedName>
</protein>
<dbReference type="SUPFAM" id="SSF56112">
    <property type="entry name" value="Protein kinase-like (PK-like)"/>
    <property type="match status" value="1"/>
</dbReference>
<dbReference type="PANTHER" id="PTHR43289">
    <property type="entry name" value="MITOGEN-ACTIVATED PROTEIN KINASE KINASE KINASE 20-RELATED"/>
    <property type="match status" value="1"/>
</dbReference>
<dbReference type="PANTHER" id="PTHR43289:SF6">
    <property type="entry name" value="SERINE_THREONINE-PROTEIN KINASE NEKL-3"/>
    <property type="match status" value="1"/>
</dbReference>
<dbReference type="AlphaFoldDB" id="A0A1C4X4R7"/>